<feature type="region of interest" description="Disordered" evidence="1">
    <location>
        <begin position="70"/>
        <end position="92"/>
    </location>
</feature>
<sequence length="92" mass="9978">MMSTRCMLTISSNANGAISDAKDGFVVRYSTSFTMTLNNVQDDIVLGDIQIDDSVLQLVTTNDVAGITGINEDLDQEREETNDNSSSIPDTQ</sequence>
<evidence type="ECO:0000313" key="2">
    <source>
        <dbReference type="EMBL" id="GAU41938.1"/>
    </source>
</evidence>
<dbReference type="AlphaFoldDB" id="A0A2Z6NB56"/>
<keyword evidence="3" id="KW-1185">Reference proteome</keyword>
<evidence type="ECO:0000313" key="3">
    <source>
        <dbReference type="Proteomes" id="UP000242715"/>
    </source>
</evidence>
<proteinExistence type="predicted"/>
<accession>A0A2Z6NB56</accession>
<feature type="compositionally biased region" description="Acidic residues" evidence="1">
    <location>
        <begin position="72"/>
        <end position="82"/>
    </location>
</feature>
<evidence type="ECO:0000256" key="1">
    <source>
        <dbReference type="SAM" id="MobiDB-lite"/>
    </source>
</evidence>
<dbReference type="Proteomes" id="UP000242715">
    <property type="component" value="Unassembled WGS sequence"/>
</dbReference>
<reference evidence="3" key="1">
    <citation type="journal article" date="2017" name="Front. Plant Sci.">
        <title>Climate Clever Clovers: New Paradigm to Reduce the Environmental Footprint of Ruminants by Breeding Low Methanogenic Forages Utilizing Haplotype Variation.</title>
        <authorList>
            <person name="Kaur P."/>
            <person name="Appels R."/>
            <person name="Bayer P.E."/>
            <person name="Keeble-Gagnere G."/>
            <person name="Wang J."/>
            <person name="Hirakawa H."/>
            <person name="Shirasawa K."/>
            <person name="Vercoe P."/>
            <person name="Stefanova K."/>
            <person name="Durmic Z."/>
            <person name="Nichols P."/>
            <person name="Revell C."/>
            <person name="Isobe S.N."/>
            <person name="Edwards D."/>
            <person name="Erskine W."/>
        </authorList>
    </citation>
    <scope>NUCLEOTIDE SEQUENCE [LARGE SCALE GENOMIC DNA]</scope>
    <source>
        <strain evidence="3">cv. Daliak</strain>
    </source>
</reference>
<gene>
    <name evidence="2" type="ORF">TSUD_380430</name>
</gene>
<organism evidence="2 3">
    <name type="scientific">Trifolium subterraneum</name>
    <name type="common">Subterranean clover</name>
    <dbReference type="NCBI Taxonomy" id="3900"/>
    <lineage>
        <taxon>Eukaryota</taxon>
        <taxon>Viridiplantae</taxon>
        <taxon>Streptophyta</taxon>
        <taxon>Embryophyta</taxon>
        <taxon>Tracheophyta</taxon>
        <taxon>Spermatophyta</taxon>
        <taxon>Magnoliopsida</taxon>
        <taxon>eudicotyledons</taxon>
        <taxon>Gunneridae</taxon>
        <taxon>Pentapetalae</taxon>
        <taxon>rosids</taxon>
        <taxon>fabids</taxon>
        <taxon>Fabales</taxon>
        <taxon>Fabaceae</taxon>
        <taxon>Papilionoideae</taxon>
        <taxon>50 kb inversion clade</taxon>
        <taxon>NPAAA clade</taxon>
        <taxon>Hologalegina</taxon>
        <taxon>IRL clade</taxon>
        <taxon>Trifolieae</taxon>
        <taxon>Trifolium</taxon>
    </lineage>
</organism>
<feature type="compositionally biased region" description="Polar residues" evidence="1">
    <location>
        <begin position="83"/>
        <end position="92"/>
    </location>
</feature>
<dbReference type="EMBL" id="DF973891">
    <property type="protein sequence ID" value="GAU41938.1"/>
    <property type="molecule type" value="Genomic_DNA"/>
</dbReference>
<name>A0A2Z6NB56_TRISU</name>
<protein>
    <submittedName>
        <fullName evidence="2">Uncharacterized protein</fullName>
    </submittedName>
</protein>